<name>A0A3B0TCA6_9ZZZZ</name>
<dbReference type="EMBL" id="UOEP01000037">
    <property type="protein sequence ID" value="VAW14510.1"/>
    <property type="molecule type" value="Genomic_DNA"/>
</dbReference>
<accession>A0A3B0TCA6</accession>
<reference evidence="1" key="1">
    <citation type="submission" date="2018-06" db="EMBL/GenBank/DDBJ databases">
        <authorList>
            <person name="Zhirakovskaya E."/>
        </authorList>
    </citation>
    <scope>NUCLEOTIDE SEQUENCE</scope>
</reference>
<sequence length="542" mass="61789">MIYGRKYIFFAFFCLSTFFISGNVFAQQSFKVVKGNVSYITGQSIYIKFENTQGIENGDTLFVEKGGRLIPALTVKHHSSISCLGNYIADISLQLNDPVIARVEVAQSKGGIIPDQEDEVEKDVNEQALISSAREQKGGKHRQDVSGRISVSSYSNLTNQGGNDYHRLRYTFLMDVENISNSKLSAETYISFSHRLNEWDVVRDNLNDALKIYSLALRYDLSENTNIWLGRKINPVIANMGAVDGLQVQHKFNNFFAGAVVGSRPDYSDYSFNPGLFEYGAYFGHSQKVENGFTQTSFALFEQRNNSNVDRRFAYFQHSNSIIKDISVFSSFELDLYKLENGQPKNSLSLTSLYLSLRYRVSRRLSLFGSYDSRKNIIYYETFKNYADKVLQLAARQGLRFRINYRPVNYLSIGINAGTRSAKTDARATNTLNGFITYVKVPVIESSLTLSTNFMQTSYLNGQIYGARLSKDVVPGKIYAMLNYRRVDFNYLSSNLKLVQNIGEANLSFQFNRKLYLSVNYEATLQGTENFNRIYLNLRRKF</sequence>
<proteinExistence type="predicted"/>
<gene>
    <name evidence="1" type="ORF">MNBD_BACTEROID01-1359</name>
</gene>
<dbReference type="AlphaFoldDB" id="A0A3B0TCA6"/>
<organism evidence="1">
    <name type="scientific">hydrothermal vent metagenome</name>
    <dbReference type="NCBI Taxonomy" id="652676"/>
    <lineage>
        <taxon>unclassified sequences</taxon>
        <taxon>metagenomes</taxon>
        <taxon>ecological metagenomes</taxon>
    </lineage>
</organism>
<protein>
    <submittedName>
        <fullName evidence="1">Uncharacterized protein</fullName>
    </submittedName>
</protein>
<evidence type="ECO:0000313" key="1">
    <source>
        <dbReference type="EMBL" id="VAW14510.1"/>
    </source>
</evidence>